<evidence type="ECO:0000313" key="1">
    <source>
        <dbReference type="EMBL" id="SFF32495.1"/>
    </source>
</evidence>
<proteinExistence type="predicted"/>
<feature type="non-terminal residue" evidence="1">
    <location>
        <position position="40"/>
    </location>
</feature>
<keyword evidence="2" id="KW-1185">Reference proteome</keyword>
<name>A0A1I2HQB1_9BURK</name>
<organism evidence="1 2">
    <name type="scientific">Paracidovorax wautersii</name>
    <dbReference type="NCBI Taxonomy" id="1177982"/>
    <lineage>
        <taxon>Bacteria</taxon>
        <taxon>Pseudomonadati</taxon>
        <taxon>Pseudomonadota</taxon>
        <taxon>Betaproteobacteria</taxon>
        <taxon>Burkholderiales</taxon>
        <taxon>Comamonadaceae</taxon>
        <taxon>Paracidovorax</taxon>
    </lineage>
</organism>
<protein>
    <submittedName>
        <fullName evidence="1">Uncharacterized protein</fullName>
    </submittedName>
</protein>
<reference evidence="2" key="1">
    <citation type="submission" date="2016-10" db="EMBL/GenBank/DDBJ databases">
        <authorList>
            <person name="Varghese N."/>
            <person name="Submissions S."/>
        </authorList>
    </citation>
    <scope>NUCLEOTIDE SEQUENCE [LARGE SCALE GENOMIC DNA]</scope>
    <source>
        <strain evidence="2">DSM 27981</strain>
    </source>
</reference>
<sequence length="40" mass="4299">MAKYTQEAEKLAFTKINFVGDGWCICPPDAVADMTEGCSG</sequence>
<dbReference type="Proteomes" id="UP000199119">
    <property type="component" value="Unassembled WGS sequence"/>
</dbReference>
<gene>
    <name evidence="1" type="ORF">SAMN04489711_1311</name>
</gene>
<dbReference type="EMBL" id="FONX01000031">
    <property type="protein sequence ID" value="SFF32495.1"/>
    <property type="molecule type" value="Genomic_DNA"/>
</dbReference>
<evidence type="ECO:0000313" key="2">
    <source>
        <dbReference type="Proteomes" id="UP000199119"/>
    </source>
</evidence>
<dbReference type="AlphaFoldDB" id="A0A1I2HQB1"/>
<accession>A0A1I2HQB1</accession>